<name>A0ACC0LDC6_RHOML</name>
<proteinExistence type="predicted"/>
<accession>A0ACC0LDC6</accession>
<dbReference type="EMBL" id="CM046400">
    <property type="protein sequence ID" value="KAI8526148.1"/>
    <property type="molecule type" value="Genomic_DNA"/>
</dbReference>
<protein>
    <submittedName>
        <fullName evidence="1">Uncharacterized protein</fullName>
    </submittedName>
</protein>
<gene>
    <name evidence="1" type="ORF">RHMOL_Rhmol13G0286300</name>
</gene>
<dbReference type="Proteomes" id="UP001062846">
    <property type="component" value="Chromosome 13"/>
</dbReference>
<evidence type="ECO:0000313" key="2">
    <source>
        <dbReference type="Proteomes" id="UP001062846"/>
    </source>
</evidence>
<comment type="caution">
    <text evidence="1">The sequence shown here is derived from an EMBL/GenBank/DDBJ whole genome shotgun (WGS) entry which is preliminary data.</text>
</comment>
<organism evidence="1 2">
    <name type="scientific">Rhododendron molle</name>
    <name type="common">Chinese azalea</name>
    <name type="synonym">Azalea mollis</name>
    <dbReference type="NCBI Taxonomy" id="49168"/>
    <lineage>
        <taxon>Eukaryota</taxon>
        <taxon>Viridiplantae</taxon>
        <taxon>Streptophyta</taxon>
        <taxon>Embryophyta</taxon>
        <taxon>Tracheophyta</taxon>
        <taxon>Spermatophyta</taxon>
        <taxon>Magnoliopsida</taxon>
        <taxon>eudicotyledons</taxon>
        <taxon>Gunneridae</taxon>
        <taxon>Pentapetalae</taxon>
        <taxon>asterids</taxon>
        <taxon>Ericales</taxon>
        <taxon>Ericaceae</taxon>
        <taxon>Ericoideae</taxon>
        <taxon>Rhodoreae</taxon>
        <taxon>Rhododendron</taxon>
    </lineage>
</organism>
<reference evidence="1" key="1">
    <citation type="submission" date="2022-02" db="EMBL/GenBank/DDBJ databases">
        <title>Plant Genome Project.</title>
        <authorList>
            <person name="Zhang R.-G."/>
        </authorList>
    </citation>
    <scope>NUCLEOTIDE SEQUENCE</scope>
    <source>
        <strain evidence="1">AT1</strain>
    </source>
</reference>
<keyword evidence="2" id="KW-1185">Reference proteome</keyword>
<evidence type="ECO:0000313" key="1">
    <source>
        <dbReference type="EMBL" id="KAI8526148.1"/>
    </source>
</evidence>
<sequence>MCWNFLKQCGEPLEEVEAHCDALLLRESKLLRFHQQPPADLLQDINAVVQARWALRRGFWSMIHRARFHKCNAILLHCADVRAVHRAMRRVGQGHLFWYRVSRIVETNIPSIRHNTLTRGFPLAPGGYDYGRVFVETGPNGMIFDLGHHPFGG</sequence>